<proteinExistence type="inferred from homology"/>
<dbReference type="OrthoDB" id="3698359at2"/>
<keyword evidence="8" id="KW-1185">Reference proteome</keyword>
<dbReference type="InterPro" id="IPR011010">
    <property type="entry name" value="DNA_brk_join_enz"/>
</dbReference>
<dbReference type="PANTHER" id="PTHR30349">
    <property type="entry name" value="PHAGE INTEGRASE-RELATED"/>
    <property type="match status" value="1"/>
</dbReference>
<keyword evidence="3" id="KW-0233">DNA recombination</keyword>
<organism evidence="7 8">
    <name type="scientific">Amycolatopsis vastitatis</name>
    <dbReference type="NCBI Taxonomy" id="1905142"/>
    <lineage>
        <taxon>Bacteria</taxon>
        <taxon>Bacillati</taxon>
        <taxon>Actinomycetota</taxon>
        <taxon>Actinomycetes</taxon>
        <taxon>Pseudonocardiales</taxon>
        <taxon>Pseudonocardiaceae</taxon>
        <taxon>Amycolatopsis</taxon>
    </lineage>
</organism>
<dbReference type="GO" id="GO:0006310">
    <property type="term" value="P:DNA recombination"/>
    <property type="evidence" value="ECO:0007669"/>
    <property type="project" value="UniProtKB-KW"/>
</dbReference>
<dbReference type="EMBL" id="NMUL01000079">
    <property type="protein sequence ID" value="OXM59578.1"/>
    <property type="molecule type" value="Genomic_DNA"/>
</dbReference>
<dbReference type="InterPro" id="IPR002104">
    <property type="entry name" value="Integrase_catalytic"/>
</dbReference>
<dbReference type="Pfam" id="PF00589">
    <property type="entry name" value="Phage_integrase"/>
    <property type="match status" value="1"/>
</dbReference>
<reference evidence="8" key="1">
    <citation type="submission" date="2017-07" db="EMBL/GenBank/DDBJ databases">
        <title>Comparative genome mining reveals phylogenetic distribution patterns of secondary metabolites in Amycolatopsis.</title>
        <authorList>
            <person name="Adamek M."/>
            <person name="Alanjary M."/>
            <person name="Sales-Ortells H."/>
            <person name="Goodfellow M."/>
            <person name="Bull A.T."/>
            <person name="Kalinowski J."/>
            <person name="Ziemert N."/>
        </authorList>
    </citation>
    <scope>NUCLEOTIDE SEQUENCE [LARGE SCALE GENOMIC DNA]</scope>
    <source>
        <strain evidence="8">H5</strain>
    </source>
</reference>
<dbReference type="AlphaFoldDB" id="A0A229SL01"/>
<evidence type="ECO:0000313" key="7">
    <source>
        <dbReference type="EMBL" id="OXM59578.1"/>
    </source>
</evidence>
<feature type="domain" description="Core-binding (CB)" evidence="6">
    <location>
        <begin position="23"/>
        <end position="105"/>
    </location>
</feature>
<evidence type="ECO:0000256" key="4">
    <source>
        <dbReference type="PROSITE-ProRule" id="PRU01248"/>
    </source>
</evidence>
<comment type="caution">
    <text evidence="7">The sequence shown here is derived from an EMBL/GenBank/DDBJ whole genome shotgun (WGS) entry which is preliminary data.</text>
</comment>
<gene>
    <name evidence="7" type="ORF">CF165_47060</name>
</gene>
<dbReference type="Proteomes" id="UP000215199">
    <property type="component" value="Unassembled WGS sequence"/>
</dbReference>
<protein>
    <submittedName>
        <fullName evidence="7">Integrase</fullName>
    </submittedName>
</protein>
<dbReference type="RefSeq" id="WP_093954122.1">
    <property type="nucleotide sequence ID" value="NZ_NMUL01000079.1"/>
</dbReference>
<evidence type="ECO:0000313" key="8">
    <source>
        <dbReference type="Proteomes" id="UP000215199"/>
    </source>
</evidence>
<feature type="domain" description="Tyr recombinase" evidence="5">
    <location>
        <begin position="137"/>
        <end position="346"/>
    </location>
</feature>
<dbReference type="SUPFAM" id="SSF56349">
    <property type="entry name" value="DNA breaking-rejoining enzymes"/>
    <property type="match status" value="1"/>
</dbReference>
<evidence type="ECO:0000256" key="3">
    <source>
        <dbReference type="ARBA" id="ARBA00023172"/>
    </source>
</evidence>
<dbReference type="PROSITE" id="PS51898">
    <property type="entry name" value="TYR_RECOMBINASE"/>
    <property type="match status" value="1"/>
</dbReference>
<name>A0A229SL01_9PSEU</name>
<dbReference type="PANTHER" id="PTHR30349:SF41">
    <property type="entry name" value="INTEGRASE_RECOMBINASE PROTEIN MJ0367-RELATED"/>
    <property type="match status" value="1"/>
</dbReference>
<dbReference type="Gene3D" id="1.10.443.10">
    <property type="entry name" value="Intergrase catalytic core"/>
    <property type="match status" value="1"/>
</dbReference>
<accession>A0A229SL01</accession>
<sequence length="361" mass="40990">MSLAVVRSLGSGRRLRTPQELEDFEQELVDQYLLAAVGAGVGDETIRRDRLVIFEFVRFLGRPLWTAAPEDADRFLSSQRKKRQLARSTIYNKSLTLSQLFDFLVTRYQGDVHAMTGHVLVQPIDEFNRPTNPDYGECRIPPSDDEVDLLFAGWRSEVPQSRKYLPAARDYLAASLWRPVGLRITETTMLDIRDWRPDLGELGKLHVRYGKGSQGRGHKTRLVPAINGADALLTWWLTDVRHQFGNDWADLDAPLLPSERRDRDTGHCLRAGANTLRSGFAEAVAEHLPTWKGRLTPHGMRHYCASSLYARGVDLKAVQELLGHEWLSTTTRYVHVHDDHIEHAWAAANDRIAARLIDQEG</sequence>
<evidence type="ECO:0000259" key="5">
    <source>
        <dbReference type="PROSITE" id="PS51898"/>
    </source>
</evidence>
<dbReference type="InterPro" id="IPR013762">
    <property type="entry name" value="Integrase-like_cat_sf"/>
</dbReference>
<dbReference type="GO" id="GO:0015074">
    <property type="term" value="P:DNA integration"/>
    <property type="evidence" value="ECO:0007669"/>
    <property type="project" value="InterPro"/>
</dbReference>
<evidence type="ECO:0000256" key="2">
    <source>
        <dbReference type="ARBA" id="ARBA00023125"/>
    </source>
</evidence>
<dbReference type="PROSITE" id="PS51900">
    <property type="entry name" value="CB"/>
    <property type="match status" value="1"/>
</dbReference>
<dbReference type="InterPro" id="IPR050090">
    <property type="entry name" value="Tyrosine_recombinase_XerCD"/>
</dbReference>
<keyword evidence="2 4" id="KW-0238">DNA-binding</keyword>
<dbReference type="InterPro" id="IPR044068">
    <property type="entry name" value="CB"/>
</dbReference>
<evidence type="ECO:0000256" key="1">
    <source>
        <dbReference type="ARBA" id="ARBA00008857"/>
    </source>
</evidence>
<dbReference type="GO" id="GO:0003677">
    <property type="term" value="F:DNA binding"/>
    <property type="evidence" value="ECO:0007669"/>
    <property type="project" value="UniProtKB-UniRule"/>
</dbReference>
<comment type="similarity">
    <text evidence="1">Belongs to the 'phage' integrase family.</text>
</comment>
<evidence type="ECO:0000259" key="6">
    <source>
        <dbReference type="PROSITE" id="PS51900"/>
    </source>
</evidence>